<reference evidence="2 3" key="1">
    <citation type="submission" date="2018-11" db="EMBL/GenBank/DDBJ databases">
        <authorList>
            <person name="Mardanov A.V."/>
            <person name="Ravin N.V."/>
            <person name="Dedysh S.N."/>
        </authorList>
    </citation>
    <scope>NUCLEOTIDE SEQUENCE [LARGE SCALE GENOMIC DNA]</scope>
    <source>
        <strain evidence="2 3">AF10</strain>
    </source>
</reference>
<dbReference type="EMBL" id="RDSM01000002">
    <property type="protein sequence ID" value="RXH56219.1"/>
    <property type="molecule type" value="Genomic_DNA"/>
</dbReference>
<protein>
    <submittedName>
        <fullName evidence="2">Uncharacterized protein</fullName>
    </submittedName>
</protein>
<accession>A0A4Q0T2S1</accession>
<gene>
    <name evidence="2" type="ORF">GRAN_3076</name>
</gene>
<comment type="caution">
    <text evidence="2">The sequence shown here is derived from an EMBL/GenBank/DDBJ whole genome shotgun (WGS) entry which is preliminary data.</text>
</comment>
<sequence length="51" mass="5839">MLDRSARTGAAFRQGTVERTAHKEAVKNDQENEEDHGRYGTEHKITELIQN</sequence>
<dbReference type="AlphaFoldDB" id="A0A4Q0T2S1"/>
<evidence type="ECO:0000313" key="2">
    <source>
        <dbReference type="EMBL" id="RXH56219.1"/>
    </source>
</evidence>
<evidence type="ECO:0000256" key="1">
    <source>
        <dbReference type="SAM" id="MobiDB-lite"/>
    </source>
</evidence>
<name>A0A4Q0T2S1_9BACT</name>
<organism evidence="2 3">
    <name type="scientific">Granulicella sibirica</name>
    <dbReference type="NCBI Taxonomy" id="2479048"/>
    <lineage>
        <taxon>Bacteria</taxon>
        <taxon>Pseudomonadati</taxon>
        <taxon>Acidobacteriota</taxon>
        <taxon>Terriglobia</taxon>
        <taxon>Terriglobales</taxon>
        <taxon>Acidobacteriaceae</taxon>
        <taxon>Granulicella</taxon>
    </lineage>
</organism>
<feature type="compositionally biased region" description="Basic and acidic residues" evidence="1">
    <location>
        <begin position="19"/>
        <end position="51"/>
    </location>
</feature>
<feature type="region of interest" description="Disordered" evidence="1">
    <location>
        <begin position="1"/>
        <end position="51"/>
    </location>
</feature>
<reference evidence="3" key="2">
    <citation type="submission" date="2019-02" db="EMBL/GenBank/DDBJ databases">
        <title>Granulicella sibirica sp. nov., a psychrotolerant acidobacterium isolated from an organic soil layer in forested tundra, West Siberia.</title>
        <authorList>
            <person name="Oshkin I.Y."/>
            <person name="Kulichevskaya I.S."/>
            <person name="Rijpstra W.I.C."/>
            <person name="Sinninghe Damste J.S."/>
            <person name="Rakitin A.L."/>
            <person name="Ravin N.V."/>
            <person name="Dedysh S.N."/>
        </authorList>
    </citation>
    <scope>NUCLEOTIDE SEQUENCE [LARGE SCALE GENOMIC DNA]</scope>
    <source>
        <strain evidence="3">AF10</strain>
    </source>
</reference>
<dbReference type="Proteomes" id="UP000289437">
    <property type="component" value="Unassembled WGS sequence"/>
</dbReference>
<keyword evidence="3" id="KW-1185">Reference proteome</keyword>
<evidence type="ECO:0000313" key="3">
    <source>
        <dbReference type="Proteomes" id="UP000289437"/>
    </source>
</evidence>
<proteinExistence type="predicted"/>